<organism evidence="2 3">
    <name type="scientific">Paracoccus alcaliphilus</name>
    <dbReference type="NCBI Taxonomy" id="34002"/>
    <lineage>
        <taxon>Bacteria</taxon>
        <taxon>Pseudomonadati</taxon>
        <taxon>Pseudomonadota</taxon>
        <taxon>Alphaproteobacteria</taxon>
        <taxon>Rhodobacterales</taxon>
        <taxon>Paracoccaceae</taxon>
        <taxon>Paracoccus</taxon>
    </lineage>
</organism>
<dbReference type="AlphaFoldDB" id="A0A1H8PNF2"/>
<dbReference type="EMBL" id="FODE01000106">
    <property type="protein sequence ID" value="SEO43238.1"/>
    <property type="molecule type" value="Genomic_DNA"/>
</dbReference>
<protein>
    <submittedName>
        <fullName evidence="2">Uncharacterized protein</fullName>
    </submittedName>
</protein>
<accession>A0A1H8PNF2</accession>
<evidence type="ECO:0000313" key="3">
    <source>
        <dbReference type="Proteomes" id="UP000199054"/>
    </source>
</evidence>
<gene>
    <name evidence="2" type="ORF">SAMN04489859_11064</name>
</gene>
<evidence type="ECO:0000256" key="1">
    <source>
        <dbReference type="SAM" id="MobiDB-lite"/>
    </source>
</evidence>
<dbReference type="RefSeq" id="WP_090618115.1">
    <property type="nucleotide sequence ID" value="NZ_CP067124.1"/>
</dbReference>
<keyword evidence="3" id="KW-1185">Reference proteome</keyword>
<sequence length="131" mass="13934">MTTNHLTAVTVLVAIDISKHHHEVLIAILGKTRRRRRMIVNTLEGFQCLSSAYRVPVATGRAAFTGSCAGTGLLEADADLEKWPVAVLSSEPPDNGQRAASMKSAANDNRHPHQGTVAAVTIGLQLPICLG</sequence>
<proteinExistence type="predicted"/>
<reference evidence="2 3" key="1">
    <citation type="submission" date="2016-10" db="EMBL/GenBank/DDBJ databases">
        <authorList>
            <person name="de Groot N.N."/>
        </authorList>
    </citation>
    <scope>NUCLEOTIDE SEQUENCE [LARGE SCALE GENOMIC DNA]</scope>
    <source>
        <strain evidence="2 3">DSM 8512</strain>
    </source>
</reference>
<feature type="region of interest" description="Disordered" evidence="1">
    <location>
        <begin position="90"/>
        <end position="112"/>
    </location>
</feature>
<name>A0A1H8PNF2_9RHOB</name>
<dbReference type="Proteomes" id="UP000199054">
    <property type="component" value="Unassembled WGS sequence"/>
</dbReference>
<evidence type="ECO:0000313" key="2">
    <source>
        <dbReference type="EMBL" id="SEO43238.1"/>
    </source>
</evidence>
<dbReference type="OrthoDB" id="8261795at2"/>